<dbReference type="PANTHER" id="PTHR13248:SF4">
    <property type="entry name" value="ELONGIN B"/>
    <property type="match status" value="1"/>
</dbReference>
<dbReference type="SUPFAM" id="SSF54236">
    <property type="entry name" value="Ubiquitin-like"/>
    <property type="match status" value="1"/>
</dbReference>
<dbReference type="Proteomes" id="UP000747542">
    <property type="component" value="Unassembled WGS sequence"/>
</dbReference>
<dbReference type="PANTHER" id="PTHR13248">
    <property type="entry name" value="TRANSCRIPTION ELONGATION FACTOR B POLYPEPTIDE 2"/>
    <property type="match status" value="1"/>
</dbReference>
<organism evidence="2 3">
    <name type="scientific">Homarus americanus</name>
    <name type="common">American lobster</name>
    <dbReference type="NCBI Taxonomy" id="6706"/>
    <lineage>
        <taxon>Eukaryota</taxon>
        <taxon>Metazoa</taxon>
        <taxon>Ecdysozoa</taxon>
        <taxon>Arthropoda</taxon>
        <taxon>Crustacea</taxon>
        <taxon>Multicrustacea</taxon>
        <taxon>Malacostraca</taxon>
        <taxon>Eumalacostraca</taxon>
        <taxon>Eucarida</taxon>
        <taxon>Decapoda</taxon>
        <taxon>Pleocyemata</taxon>
        <taxon>Astacidea</taxon>
        <taxon>Nephropoidea</taxon>
        <taxon>Nephropidae</taxon>
        <taxon>Homarus</taxon>
    </lineage>
</organism>
<dbReference type="EMBL" id="JAHLQT010024020">
    <property type="protein sequence ID" value="KAG7165657.1"/>
    <property type="molecule type" value="Genomic_DNA"/>
</dbReference>
<evidence type="ECO:0000313" key="2">
    <source>
        <dbReference type="EMBL" id="KAG7165657.1"/>
    </source>
</evidence>
<dbReference type="Gene3D" id="3.10.20.90">
    <property type="entry name" value="Phosphatidylinositol 3-kinase Catalytic Subunit, Chain A, domain 1"/>
    <property type="match status" value="1"/>
</dbReference>
<proteinExistence type="predicted"/>
<evidence type="ECO:0000256" key="1">
    <source>
        <dbReference type="SAM" id="MobiDB-lite"/>
    </source>
</evidence>
<dbReference type="GO" id="GO:0030891">
    <property type="term" value="C:VCB complex"/>
    <property type="evidence" value="ECO:0007669"/>
    <property type="project" value="InterPro"/>
</dbReference>
<name>A0A8J5JXH1_HOMAM</name>
<sequence>MIADVFLMVRRKKTTIFTDAKETTTVRELKKIIQGNKKNSMNIAENAIKCLPIQLDSSSIKLILISSESHLEIKGPKKMQKHNHSKLITATANNDHDDVEQPPAEKSEASASTKVESVKYVESELSPCYVRKKQAPPKFDISVEYSKDILGVFHTSSAYWGAIWKSMEGSGAEHIVIRSDLCTSGSINKVLSGKH</sequence>
<dbReference type="InterPro" id="IPR029071">
    <property type="entry name" value="Ubiquitin-like_domsf"/>
</dbReference>
<evidence type="ECO:0000313" key="3">
    <source>
        <dbReference type="Proteomes" id="UP000747542"/>
    </source>
</evidence>
<dbReference type="GO" id="GO:0006368">
    <property type="term" value="P:transcription elongation by RNA polymerase II"/>
    <property type="evidence" value="ECO:0007669"/>
    <property type="project" value="InterPro"/>
</dbReference>
<comment type="caution">
    <text evidence="2">The sequence shown here is derived from an EMBL/GenBank/DDBJ whole genome shotgun (WGS) entry which is preliminary data.</text>
</comment>
<reference evidence="2" key="1">
    <citation type="journal article" date="2021" name="Sci. Adv.">
        <title>The American lobster genome reveals insights on longevity, neural, and immune adaptations.</title>
        <authorList>
            <person name="Polinski J.M."/>
            <person name="Zimin A.V."/>
            <person name="Clark K.F."/>
            <person name="Kohn A.B."/>
            <person name="Sadowski N."/>
            <person name="Timp W."/>
            <person name="Ptitsyn A."/>
            <person name="Khanna P."/>
            <person name="Romanova D.Y."/>
            <person name="Williams P."/>
            <person name="Greenwood S.J."/>
            <person name="Moroz L.L."/>
            <person name="Walt D.R."/>
            <person name="Bodnar A.G."/>
        </authorList>
    </citation>
    <scope>NUCLEOTIDE SEQUENCE</scope>
    <source>
        <strain evidence="2">GMGI-L3</strain>
    </source>
</reference>
<dbReference type="GO" id="GO:0070449">
    <property type="term" value="C:elongin complex"/>
    <property type="evidence" value="ECO:0007669"/>
    <property type="project" value="InterPro"/>
</dbReference>
<dbReference type="AlphaFoldDB" id="A0A8J5JXH1"/>
<feature type="region of interest" description="Disordered" evidence="1">
    <location>
        <begin position="90"/>
        <end position="112"/>
    </location>
</feature>
<keyword evidence="3" id="KW-1185">Reference proteome</keyword>
<accession>A0A8J5JXH1</accession>
<gene>
    <name evidence="2" type="primary">Elob-L1</name>
    <name evidence="2" type="ORF">Hamer_G013167</name>
</gene>
<protein>
    <submittedName>
        <fullName evidence="2">Elongin-B-like 1</fullName>
    </submittedName>
</protein>
<dbReference type="InterPro" id="IPR039049">
    <property type="entry name" value="ELOB"/>
</dbReference>